<organism evidence="1 2">
    <name type="scientific">Lentinula aff. lateritia</name>
    <dbReference type="NCBI Taxonomy" id="2804960"/>
    <lineage>
        <taxon>Eukaryota</taxon>
        <taxon>Fungi</taxon>
        <taxon>Dikarya</taxon>
        <taxon>Basidiomycota</taxon>
        <taxon>Agaricomycotina</taxon>
        <taxon>Agaricomycetes</taxon>
        <taxon>Agaricomycetidae</taxon>
        <taxon>Agaricales</taxon>
        <taxon>Marasmiineae</taxon>
        <taxon>Omphalotaceae</taxon>
        <taxon>Lentinula</taxon>
    </lineage>
</organism>
<dbReference type="EMBL" id="MU795673">
    <property type="protein sequence ID" value="KAJ3805150.1"/>
    <property type="molecule type" value="Genomic_DNA"/>
</dbReference>
<dbReference type="Proteomes" id="UP001163835">
    <property type="component" value="Unassembled WGS sequence"/>
</dbReference>
<evidence type="ECO:0000313" key="1">
    <source>
        <dbReference type="EMBL" id="KAJ3805150.1"/>
    </source>
</evidence>
<gene>
    <name evidence="1" type="ORF">F5876DRAFT_82114</name>
</gene>
<keyword evidence="2" id="KW-1185">Reference proteome</keyword>
<evidence type="ECO:0000313" key="2">
    <source>
        <dbReference type="Proteomes" id="UP001163835"/>
    </source>
</evidence>
<name>A0ACC1TK88_9AGAR</name>
<accession>A0ACC1TK88</accession>
<sequence length="853" mass="88381">MAAPTQILPPWLSATEVVVDGQTETSLVFEPLTYFGPSIPLGSLFTFGGSTSPASLTSSTATPPFTPSSSATSTATPSSTSLSSSSTATSSSSTATSSSSTATASSSTAQSTSSSTASSSSSITPSSPTTPTVQSHGLERGQLIGVIIASILGFIFLFVLALFLYLWWNARRNRRRNVNARFSMVPPSDDDDLVIIPPGGVSPGEGSPRVSGEEVDPFLRRQSGNSATQQASSVAGPSADNARQPPSTDNSVTSSTKSSSNSAASGYGTLLQNPSLGVFVPQFEDRRRNILSPDELRQFGDIPPQQQRSRLSTVGEQGELAPLTPPPRLVDVTRSQSRLSAVDRTPSLASQASDAGEATLLTARRVRAEDLGPRPAPLSPGAESSRKRDSGAWKGLGLGGLAAIGRLSWFQNITGSSSSRRNSRNSGLLQDRDIEAGRALLNAEPGSPPEMSELQGPRFRGQLGLGVGYAGDRPVSGTSANSRPSTIYHDAQSSLPGTPLVMPPPRAMANSGSAEFGFWPQTGTETASSTTAVAPGRSQDGRTTGTQSTSASTGNNTTGDVLDMPAPRGISPFASSHSVREVGTLSSQGSQGKAEFPYPPGLTSFSTPGVWNETVGTTPSPGSFAAVPTLALGAEIGLDVLEQEPPSPGSSWRSMAGGNHGQGGTRRTTFGLPQFVSPPELYSEQGSLHSMRSHLSPVNSRSSGSASVSRREKSGSTGSASSRPSAHSAARSIVSGSDDSGASLAHSNSISADDRRKNRAQPPMSPAFSVFRNNQLPASSSGHSHRPSLDSPLLEESRPQSVDKSLKISTPIAEVSDVATCSEDRGQFSPRSPRSPLSSVPWAAGLDDAWSPS</sequence>
<proteinExistence type="predicted"/>
<comment type="caution">
    <text evidence="1">The sequence shown here is derived from an EMBL/GenBank/DDBJ whole genome shotgun (WGS) entry which is preliminary data.</text>
</comment>
<reference evidence="1" key="1">
    <citation type="submission" date="2022-09" db="EMBL/GenBank/DDBJ databases">
        <title>A Global Phylogenomic Analysis of the Shiitake Genus Lentinula.</title>
        <authorList>
            <consortium name="DOE Joint Genome Institute"/>
            <person name="Sierra-Patev S."/>
            <person name="Min B."/>
            <person name="Naranjo-Ortiz M."/>
            <person name="Looney B."/>
            <person name="Konkel Z."/>
            <person name="Slot J.C."/>
            <person name="Sakamoto Y."/>
            <person name="Steenwyk J.L."/>
            <person name="Rokas A."/>
            <person name="Carro J."/>
            <person name="Camarero S."/>
            <person name="Ferreira P."/>
            <person name="Molpeceres G."/>
            <person name="Ruiz-Duenas F.J."/>
            <person name="Serrano A."/>
            <person name="Henrissat B."/>
            <person name="Drula E."/>
            <person name="Hughes K.W."/>
            <person name="Mata J.L."/>
            <person name="Ishikawa N.K."/>
            <person name="Vargas-Isla R."/>
            <person name="Ushijima S."/>
            <person name="Smith C.A."/>
            <person name="Ahrendt S."/>
            <person name="Andreopoulos W."/>
            <person name="He G."/>
            <person name="Labutti K."/>
            <person name="Lipzen A."/>
            <person name="Ng V."/>
            <person name="Riley R."/>
            <person name="Sandor L."/>
            <person name="Barry K."/>
            <person name="Martinez A.T."/>
            <person name="Xiao Y."/>
            <person name="Gibbons J.G."/>
            <person name="Terashima K."/>
            <person name="Grigoriev I.V."/>
            <person name="Hibbett D.S."/>
        </authorList>
    </citation>
    <scope>NUCLEOTIDE SEQUENCE</scope>
    <source>
        <strain evidence="1">TMI1499</strain>
    </source>
</reference>
<protein>
    <submittedName>
        <fullName evidence="1">Uncharacterized protein</fullName>
    </submittedName>
</protein>